<proteinExistence type="predicted"/>
<accession>A0A936ZIN0</accession>
<reference evidence="2" key="1">
    <citation type="submission" date="2021-01" db="EMBL/GenBank/DDBJ databases">
        <title>Ramlibacter sp. strain AW1 16S ribosomal RNA gene Genome sequencing and assembly.</title>
        <authorList>
            <person name="Kang M."/>
        </authorList>
    </citation>
    <scope>NUCLEOTIDE SEQUENCE</scope>
    <source>
        <strain evidence="2">AW1</strain>
    </source>
</reference>
<gene>
    <name evidence="2" type="ORF">JI739_17305</name>
</gene>
<evidence type="ECO:0008006" key="4">
    <source>
        <dbReference type="Google" id="ProtNLM"/>
    </source>
</evidence>
<protein>
    <recommendedName>
        <fullName evidence="4">DUF4124 domain-containing protein</fullName>
    </recommendedName>
</protein>
<organism evidence="2 3">
    <name type="scientific">Ramlibacter aurantiacus</name>
    <dbReference type="NCBI Taxonomy" id="2801330"/>
    <lineage>
        <taxon>Bacteria</taxon>
        <taxon>Pseudomonadati</taxon>
        <taxon>Pseudomonadota</taxon>
        <taxon>Betaproteobacteria</taxon>
        <taxon>Burkholderiales</taxon>
        <taxon>Comamonadaceae</taxon>
        <taxon>Ramlibacter</taxon>
    </lineage>
</organism>
<evidence type="ECO:0000256" key="1">
    <source>
        <dbReference type="SAM" id="MobiDB-lite"/>
    </source>
</evidence>
<feature type="compositionally biased region" description="Low complexity" evidence="1">
    <location>
        <begin position="124"/>
        <end position="139"/>
    </location>
</feature>
<feature type="compositionally biased region" description="Basic and acidic residues" evidence="1">
    <location>
        <begin position="57"/>
        <end position="85"/>
    </location>
</feature>
<feature type="compositionally biased region" description="Low complexity" evidence="1">
    <location>
        <begin position="46"/>
        <end position="56"/>
    </location>
</feature>
<keyword evidence="3" id="KW-1185">Reference proteome</keyword>
<dbReference type="EMBL" id="JAEQNA010000007">
    <property type="protein sequence ID" value="MBL0422109.1"/>
    <property type="molecule type" value="Genomic_DNA"/>
</dbReference>
<feature type="region of interest" description="Disordered" evidence="1">
    <location>
        <begin position="31"/>
        <end position="98"/>
    </location>
</feature>
<dbReference type="AlphaFoldDB" id="A0A936ZIN0"/>
<dbReference type="RefSeq" id="WP_201685189.1">
    <property type="nucleotide sequence ID" value="NZ_JAEQNA010000007.1"/>
</dbReference>
<evidence type="ECO:0000313" key="3">
    <source>
        <dbReference type="Proteomes" id="UP000613011"/>
    </source>
</evidence>
<comment type="caution">
    <text evidence="2">The sequence shown here is derived from an EMBL/GenBank/DDBJ whole genome shotgun (WGS) entry which is preliminary data.</text>
</comment>
<feature type="region of interest" description="Disordered" evidence="1">
    <location>
        <begin position="116"/>
        <end position="145"/>
    </location>
</feature>
<sequence>MNARRGVTIVLLASLPAWSQPIYRCGDTYGPQPCEGGRQVEAADPRTAGQQAQTETAARRDARLAEGLQRERLQKEARLEAEQRRMGTTGSKGTAPIASSWDELDFDLKPRGKQPIFVARVPGKPTQAAAKPRTAATAKQTERKR</sequence>
<dbReference type="Proteomes" id="UP000613011">
    <property type="component" value="Unassembled WGS sequence"/>
</dbReference>
<evidence type="ECO:0000313" key="2">
    <source>
        <dbReference type="EMBL" id="MBL0422109.1"/>
    </source>
</evidence>
<name>A0A936ZIN0_9BURK</name>